<dbReference type="SMART" id="SM00387">
    <property type="entry name" value="HATPase_c"/>
    <property type="match status" value="1"/>
</dbReference>
<dbReference type="InterPro" id="IPR011495">
    <property type="entry name" value="Sig_transdc_His_kin_sub2_dim/P"/>
</dbReference>
<dbReference type="GO" id="GO:0009881">
    <property type="term" value="F:photoreceptor activity"/>
    <property type="evidence" value="ECO:0007669"/>
    <property type="project" value="UniProtKB-KW"/>
</dbReference>
<dbReference type="NCBIfam" id="TIGR00229">
    <property type="entry name" value="sensory_box"/>
    <property type="match status" value="1"/>
</dbReference>
<evidence type="ECO:0000313" key="17">
    <source>
        <dbReference type="EMBL" id="KAA9007043.1"/>
    </source>
</evidence>
<evidence type="ECO:0000313" key="18">
    <source>
        <dbReference type="Proteomes" id="UP000326554"/>
    </source>
</evidence>
<dbReference type="PRINTS" id="PR00344">
    <property type="entry name" value="BCTRLSENSOR"/>
</dbReference>
<dbReference type="SMART" id="SM00086">
    <property type="entry name" value="PAC"/>
    <property type="match status" value="1"/>
</dbReference>
<dbReference type="InterPro" id="IPR000700">
    <property type="entry name" value="PAS-assoc_C"/>
</dbReference>
<dbReference type="InterPro" id="IPR003594">
    <property type="entry name" value="HATPase_dom"/>
</dbReference>
<dbReference type="PROSITE" id="PS50113">
    <property type="entry name" value="PAC"/>
    <property type="match status" value="1"/>
</dbReference>
<feature type="domain" description="PAC" evidence="16">
    <location>
        <begin position="72"/>
        <end position="124"/>
    </location>
</feature>
<keyword evidence="11" id="KW-0067">ATP-binding</keyword>
<dbReference type="SUPFAM" id="SSF55785">
    <property type="entry name" value="PYP-like sensor domain (PAS domain)"/>
    <property type="match status" value="1"/>
</dbReference>
<keyword evidence="9" id="KW-0547">Nucleotide-binding</keyword>
<dbReference type="PANTHER" id="PTHR47429">
    <property type="entry name" value="PROTEIN TWIN LOV 1"/>
    <property type="match status" value="1"/>
</dbReference>
<dbReference type="SMART" id="SM00911">
    <property type="entry name" value="HWE_HK"/>
    <property type="match status" value="1"/>
</dbReference>
<evidence type="ECO:0000256" key="9">
    <source>
        <dbReference type="ARBA" id="ARBA00022741"/>
    </source>
</evidence>
<dbReference type="PANTHER" id="PTHR47429:SF2">
    <property type="entry name" value="PROTEIN TWIN LOV 1"/>
    <property type="match status" value="1"/>
</dbReference>
<comment type="caution">
    <text evidence="17">The sequence shown here is derived from an EMBL/GenBank/DDBJ whole genome shotgun (WGS) entry which is preliminary data.</text>
</comment>
<evidence type="ECO:0000256" key="6">
    <source>
        <dbReference type="ARBA" id="ARBA00022630"/>
    </source>
</evidence>
<evidence type="ECO:0000256" key="12">
    <source>
        <dbReference type="ARBA" id="ARBA00022991"/>
    </source>
</evidence>
<dbReference type="GO" id="GO:0005524">
    <property type="term" value="F:ATP binding"/>
    <property type="evidence" value="ECO:0007669"/>
    <property type="project" value="UniProtKB-KW"/>
</dbReference>
<keyword evidence="18" id="KW-1185">Reference proteome</keyword>
<dbReference type="InterPro" id="IPR011102">
    <property type="entry name" value="Sig_transdc_His_kinase_HWE"/>
</dbReference>
<dbReference type="AlphaFoldDB" id="A0A5J5GH26"/>
<dbReference type="InterPro" id="IPR004358">
    <property type="entry name" value="Sig_transdc_His_kin-like_C"/>
</dbReference>
<dbReference type="InterPro" id="IPR000014">
    <property type="entry name" value="PAS"/>
</dbReference>
<evidence type="ECO:0000256" key="2">
    <source>
        <dbReference type="ARBA" id="ARBA00012438"/>
    </source>
</evidence>
<evidence type="ECO:0000256" key="5">
    <source>
        <dbReference type="ARBA" id="ARBA00022606"/>
    </source>
</evidence>
<keyword evidence="8" id="KW-0808">Transferase</keyword>
<dbReference type="Pfam" id="PF02518">
    <property type="entry name" value="HATPase_c"/>
    <property type="match status" value="1"/>
</dbReference>
<keyword evidence="6" id="KW-0285">Flavoprotein</keyword>
<dbReference type="Pfam" id="PF13426">
    <property type="entry name" value="PAS_9"/>
    <property type="match status" value="1"/>
</dbReference>
<evidence type="ECO:0000256" key="8">
    <source>
        <dbReference type="ARBA" id="ARBA00022679"/>
    </source>
</evidence>
<keyword evidence="5" id="KW-0716">Sensory transduction</keyword>
<dbReference type="Pfam" id="PF07568">
    <property type="entry name" value="HisKA_2"/>
    <property type="match status" value="1"/>
</dbReference>
<proteinExistence type="predicted"/>
<comment type="catalytic activity">
    <reaction evidence="1">
        <text>ATP + protein L-histidine = ADP + protein N-phospho-L-histidine.</text>
        <dbReference type="EC" id="2.7.13.3"/>
    </reaction>
</comment>
<name>A0A5J5GH26_9RHOB</name>
<feature type="domain" description="Histidine kinase" evidence="14">
    <location>
        <begin position="133"/>
        <end position="328"/>
    </location>
</feature>
<keyword evidence="10" id="KW-0418">Kinase</keyword>
<dbReference type="PROSITE" id="PS50109">
    <property type="entry name" value="HIS_KIN"/>
    <property type="match status" value="1"/>
</dbReference>
<organism evidence="17 18">
    <name type="scientific">Histidinibacterium aquaticum</name>
    <dbReference type="NCBI Taxonomy" id="2613962"/>
    <lineage>
        <taxon>Bacteria</taxon>
        <taxon>Pseudomonadati</taxon>
        <taxon>Pseudomonadota</taxon>
        <taxon>Alphaproteobacteria</taxon>
        <taxon>Rhodobacterales</taxon>
        <taxon>Paracoccaceae</taxon>
        <taxon>Histidinibacterium</taxon>
    </lineage>
</organism>
<evidence type="ECO:0000256" key="4">
    <source>
        <dbReference type="ARBA" id="ARBA00022553"/>
    </source>
</evidence>
<keyword evidence="13" id="KW-0675">Receptor</keyword>
<evidence type="ECO:0000259" key="14">
    <source>
        <dbReference type="PROSITE" id="PS50109"/>
    </source>
</evidence>
<evidence type="ECO:0000256" key="13">
    <source>
        <dbReference type="ARBA" id="ARBA00023170"/>
    </source>
</evidence>
<dbReference type="EC" id="2.7.13.3" evidence="2"/>
<evidence type="ECO:0000259" key="15">
    <source>
        <dbReference type="PROSITE" id="PS50112"/>
    </source>
</evidence>
<keyword evidence="7" id="KW-0288">FMN</keyword>
<reference evidence="17 18" key="1">
    <citation type="submission" date="2019-09" db="EMBL/GenBank/DDBJ databases">
        <authorList>
            <person name="Park J.-S."/>
            <person name="Choi H.-J."/>
        </authorList>
    </citation>
    <scope>NUCLEOTIDE SEQUENCE [LARGE SCALE GENOMIC DNA]</scope>
    <source>
        <strain evidence="17 18">176SS1-4</strain>
    </source>
</reference>
<dbReference type="PROSITE" id="PS50112">
    <property type="entry name" value="PAS"/>
    <property type="match status" value="1"/>
</dbReference>
<sequence>MSALTKAPFAMVITDPSRDDNPIVYVNDAFTDVTGYSRAAAIGRNCRFLQGTETQEDALQDIRDAVGRGDQITTDIRNYRADGTPFWNRLMIAPLTDDGGKVRYFLGVQMALPESGEKPPAIRSRELDSALSEIQHRVKNHLSMIVGMIRVQARTSSAREEFETLSHRIEALQLLYEEMSEAVKSGASNDNPVSLGSYLSRVANAIAHLDGRRGVRVNIDADAITIPFEDATRLGLITSEIMTNAMQHAFVGRDQGIVEMRLKELSNGTVRVQVSDDGIGIPEETDWPSEGSLGGRIVQQLVEALNGSLSVARGATGTIVTVDMPKRDSL</sequence>
<accession>A0A5J5GH26</accession>
<evidence type="ECO:0000256" key="7">
    <source>
        <dbReference type="ARBA" id="ARBA00022643"/>
    </source>
</evidence>
<evidence type="ECO:0000256" key="10">
    <source>
        <dbReference type="ARBA" id="ARBA00022777"/>
    </source>
</evidence>
<dbReference type="InterPro" id="IPR005467">
    <property type="entry name" value="His_kinase_dom"/>
</dbReference>
<keyword evidence="4" id="KW-0597">Phosphoprotein</keyword>
<dbReference type="Gene3D" id="3.30.565.10">
    <property type="entry name" value="Histidine kinase-like ATPase, C-terminal domain"/>
    <property type="match status" value="1"/>
</dbReference>
<dbReference type="RefSeq" id="WP_150446062.1">
    <property type="nucleotide sequence ID" value="NZ_VYQE01000004.1"/>
</dbReference>
<dbReference type="Gene3D" id="3.30.450.20">
    <property type="entry name" value="PAS domain"/>
    <property type="match status" value="1"/>
</dbReference>
<feature type="domain" description="PAS" evidence="15">
    <location>
        <begin position="1"/>
        <end position="69"/>
    </location>
</feature>
<evidence type="ECO:0000259" key="16">
    <source>
        <dbReference type="PROSITE" id="PS50113"/>
    </source>
</evidence>
<dbReference type="GO" id="GO:0004673">
    <property type="term" value="F:protein histidine kinase activity"/>
    <property type="evidence" value="ECO:0007669"/>
    <property type="project" value="UniProtKB-EC"/>
</dbReference>
<dbReference type="InterPro" id="IPR001610">
    <property type="entry name" value="PAC"/>
</dbReference>
<dbReference type="Proteomes" id="UP000326554">
    <property type="component" value="Unassembled WGS sequence"/>
</dbReference>
<keyword evidence="3" id="KW-0600">Photoreceptor protein</keyword>
<evidence type="ECO:0000256" key="3">
    <source>
        <dbReference type="ARBA" id="ARBA00022543"/>
    </source>
</evidence>
<dbReference type="InterPro" id="IPR035965">
    <property type="entry name" value="PAS-like_dom_sf"/>
</dbReference>
<dbReference type="CDD" id="cd00130">
    <property type="entry name" value="PAS"/>
    <property type="match status" value="1"/>
</dbReference>
<dbReference type="InterPro" id="IPR036890">
    <property type="entry name" value="HATPase_C_sf"/>
</dbReference>
<keyword evidence="12" id="KW-0157">Chromophore</keyword>
<evidence type="ECO:0000256" key="11">
    <source>
        <dbReference type="ARBA" id="ARBA00022840"/>
    </source>
</evidence>
<gene>
    <name evidence="17" type="ORF">F3S47_14865</name>
</gene>
<protein>
    <recommendedName>
        <fullName evidence="2">histidine kinase</fullName>
        <ecNumber evidence="2">2.7.13.3</ecNumber>
    </recommendedName>
</protein>
<evidence type="ECO:0000256" key="1">
    <source>
        <dbReference type="ARBA" id="ARBA00000085"/>
    </source>
</evidence>
<dbReference type="SUPFAM" id="SSF55874">
    <property type="entry name" value="ATPase domain of HSP90 chaperone/DNA topoisomerase II/histidine kinase"/>
    <property type="match status" value="1"/>
</dbReference>
<dbReference type="EMBL" id="VYQE01000004">
    <property type="protein sequence ID" value="KAA9007043.1"/>
    <property type="molecule type" value="Genomic_DNA"/>
</dbReference>